<evidence type="ECO:0000256" key="4">
    <source>
        <dbReference type="ARBA" id="ARBA00022989"/>
    </source>
</evidence>
<feature type="transmembrane region" description="Helical" evidence="6">
    <location>
        <begin position="429"/>
        <end position="453"/>
    </location>
</feature>
<keyword evidence="5 6" id="KW-0472">Membrane</keyword>
<accession>A0A0Z8CG17</accession>
<dbReference type="RefSeq" id="WP_044669813.1">
    <property type="nucleotide sequence ID" value="NZ_CEDJ01000010.1"/>
</dbReference>
<evidence type="ECO:0000256" key="2">
    <source>
        <dbReference type="ARBA" id="ARBA00022475"/>
    </source>
</evidence>
<evidence type="ECO:0000256" key="3">
    <source>
        <dbReference type="ARBA" id="ARBA00022692"/>
    </source>
</evidence>
<dbReference type="InterPro" id="IPR004841">
    <property type="entry name" value="AA-permease/SLC12A_dom"/>
</dbReference>
<dbReference type="PANTHER" id="PTHR42770:SF18">
    <property type="entry name" value="ARGININE_AGMATINE ANTIPORTER"/>
    <property type="match status" value="1"/>
</dbReference>
<feature type="transmembrane region" description="Helical" evidence="6">
    <location>
        <begin position="279"/>
        <end position="301"/>
    </location>
</feature>
<sequence length="465" mass="49320">MKKKLGFYSIVLLTINSVIGTGIFLSPGTVVASTGQQALLVYLLAAVFASVLAITFAAAAKYVSKGGAAYAYAKAAFGDNVGFYVGITRYIAASIAWGVMGTAVVKTVLGIFGLDNTNMTYITLGFICLMAVLLLVNIFGTRIFEVINNLSTIGKVGALVTTIVVGLAIVLFGNVNQFGTISSIMNSAGETLGSNLDMGAYCMAIIAAFYAFTGFESVASGSEDMEAPEKNLPRAIPLAIAIVAAIYIGIVGVAMMINPEAIVSTTEVVALAEVFDNNIIRSMIVIGALVSMFGINVAASFHTPRILEAMALQGQIPSAFTKRTENGFPLTSFLITIGIAILLPMAFGFNMSSIIVLSSISRFIQFIIVPLAVIVFYLGKERGEALQDVKKNPVVDVFIPSLALAFTLLLLYKFSWAQQFTITLENGEVVANVFAITAMVIGYVILPIVLMIWKNSQTKVATATN</sequence>
<reference evidence="8 9" key="1">
    <citation type="submission" date="2016-02" db="EMBL/GenBank/DDBJ databases">
        <authorList>
            <consortium name="Pathogen Informatics"/>
        </authorList>
    </citation>
    <scope>NUCLEOTIDE SEQUENCE [LARGE SCALE GENOMIC DNA]</scope>
    <source>
        <strain evidence="8 9">LSS31</strain>
    </source>
</reference>
<organism evidence="8 9">
    <name type="scientific">Streptococcus suis</name>
    <dbReference type="NCBI Taxonomy" id="1307"/>
    <lineage>
        <taxon>Bacteria</taxon>
        <taxon>Bacillati</taxon>
        <taxon>Bacillota</taxon>
        <taxon>Bacilli</taxon>
        <taxon>Lactobacillales</taxon>
        <taxon>Streptococcaceae</taxon>
        <taxon>Streptococcus</taxon>
    </lineage>
</organism>
<feature type="transmembrane region" description="Helical" evidence="6">
    <location>
        <begin position="120"/>
        <end position="144"/>
    </location>
</feature>
<dbReference type="InterPro" id="IPR050367">
    <property type="entry name" value="APC_superfamily"/>
</dbReference>
<name>A0A0Z8CG17_STRSU</name>
<dbReference type="PIRSF" id="PIRSF006060">
    <property type="entry name" value="AA_transporter"/>
    <property type="match status" value="1"/>
</dbReference>
<dbReference type="GO" id="GO:0022857">
    <property type="term" value="F:transmembrane transporter activity"/>
    <property type="evidence" value="ECO:0007669"/>
    <property type="project" value="InterPro"/>
</dbReference>
<keyword evidence="3 6" id="KW-0812">Transmembrane</keyword>
<dbReference type="Gene3D" id="1.20.1740.10">
    <property type="entry name" value="Amino acid/polyamine transporter I"/>
    <property type="match status" value="1"/>
</dbReference>
<evidence type="ECO:0000313" key="9">
    <source>
        <dbReference type="Proteomes" id="UP000072530"/>
    </source>
</evidence>
<feature type="transmembrane region" description="Helical" evidence="6">
    <location>
        <begin position="397"/>
        <end position="417"/>
    </location>
</feature>
<feature type="transmembrane region" description="Helical" evidence="6">
    <location>
        <begin position="236"/>
        <end position="259"/>
    </location>
</feature>
<feature type="transmembrane region" description="Helical" evidence="6">
    <location>
        <begin position="7"/>
        <end position="27"/>
    </location>
</feature>
<dbReference type="AlphaFoldDB" id="A0A0Z8CG17"/>
<protein>
    <submittedName>
        <fullName evidence="8">Arginine permease</fullName>
    </submittedName>
</protein>
<evidence type="ECO:0000259" key="7">
    <source>
        <dbReference type="Pfam" id="PF00324"/>
    </source>
</evidence>
<proteinExistence type="predicted"/>
<dbReference type="PANTHER" id="PTHR42770">
    <property type="entry name" value="AMINO ACID TRANSPORTER-RELATED"/>
    <property type="match status" value="1"/>
</dbReference>
<dbReference type="GO" id="GO:0005886">
    <property type="term" value="C:plasma membrane"/>
    <property type="evidence" value="ECO:0007669"/>
    <property type="project" value="UniProtKB-SubCell"/>
</dbReference>
<evidence type="ECO:0000256" key="6">
    <source>
        <dbReference type="SAM" id="Phobius"/>
    </source>
</evidence>
<feature type="transmembrane region" description="Helical" evidence="6">
    <location>
        <begin position="39"/>
        <end position="60"/>
    </location>
</feature>
<feature type="transmembrane region" description="Helical" evidence="6">
    <location>
        <begin position="353"/>
        <end position="377"/>
    </location>
</feature>
<keyword evidence="4 6" id="KW-1133">Transmembrane helix</keyword>
<feature type="transmembrane region" description="Helical" evidence="6">
    <location>
        <begin position="81"/>
        <end position="100"/>
    </location>
</feature>
<feature type="transmembrane region" description="Helical" evidence="6">
    <location>
        <begin position="156"/>
        <end position="178"/>
    </location>
</feature>
<dbReference type="Proteomes" id="UP000072530">
    <property type="component" value="Unassembled WGS sequence"/>
</dbReference>
<evidence type="ECO:0000256" key="5">
    <source>
        <dbReference type="ARBA" id="ARBA00023136"/>
    </source>
</evidence>
<feature type="transmembrane region" description="Helical" evidence="6">
    <location>
        <begin position="198"/>
        <end position="215"/>
    </location>
</feature>
<feature type="domain" description="Amino acid permease/ SLC12A" evidence="7">
    <location>
        <begin position="10"/>
        <end position="457"/>
    </location>
</feature>
<feature type="transmembrane region" description="Helical" evidence="6">
    <location>
        <begin position="328"/>
        <end position="347"/>
    </location>
</feature>
<evidence type="ECO:0000256" key="1">
    <source>
        <dbReference type="ARBA" id="ARBA00004651"/>
    </source>
</evidence>
<comment type="subcellular location">
    <subcellularLocation>
        <location evidence="1">Cell membrane</location>
        <topology evidence="1">Multi-pass membrane protein</topology>
    </subcellularLocation>
</comment>
<gene>
    <name evidence="8" type="primary">steT</name>
    <name evidence="8" type="ORF">ERS132393_01915</name>
</gene>
<evidence type="ECO:0000313" key="8">
    <source>
        <dbReference type="EMBL" id="CYV01917.1"/>
    </source>
</evidence>
<dbReference type="Pfam" id="PF00324">
    <property type="entry name" value="AA_permease"/>
    <property type="match status" value="1"/>
</dbReference>
<dbReference type="EMBL" id="FIGG01000010">
    <property type="protein sequence ID" value="CYV01917.1"/>
    <property type="molecule type" value="Genomic_DNA"/>
</dbReference>
<keyword evidence="2" id="KW-1003">Cell membrane</keyword>